<keyword evidence="2" id="KW-0677">Repeat</keyword>
<evidence type="ECO:0000313" key="6">
    <source>
        <dbReference type="EMBL" id="CAD8066891.1"/>
    </source>
</evidence>
<accession>A0A8S1LKR3</accession>
<keyword evidence="3" id="KW-1015">Disulfide bond</keyword>
<reference evidence="6" key="1">
    <citation type="submission" date="2021-01" db="EMBL/GenBank/DDBJ databases">
        <authorList>
            <consortium name="Genoscope - CEA"/>
            <person name="William W."/>
        </authorList>
    </citation>
    <scope>NUCLEOTIDE SEQUENCE</scope>
</reference>
<sequence>MFFYFITCAQLLLLICLVVANWRLIDQSFTEMQMISNNWKIKDGCSDSDETSFNYQTCSENSLQYVKLDEDRRYLYKSFSYKGYQAQVIFDVFYDEADGDEDSYLKVSYDSNKDSESDQQLYRRDYEEDDLIQNSARICRSSWRDFEFYTIVSTIANSNTNKFTIKICFRPKTSDMEVGIKNLLIYVNTCHPTCLTCNGPQENQCLSCFNSQSVQGGKCICILDQQFSETYIGCRQECSRDFSIARFDKICVNDNRILSKFTLFEDNDIPQSNQRYLPLLFEQDEFNPKNTDLIYENCNGISFIGKLQFNEGMLYQMNLENAVKFIRIRITFYLFNFQDTSNIQIQYNGQIKSKIAKDSSGFQVENLVKIFEKNLNCADSYTLLRIETIFQITNPNPSLLIKGSLQQESESWGLRNITVDTGFCQEKCLVCSDFSTCIQCDLTYKLFKNKCVQSCPIHSSNCIDYEDIIPYSRYLAKGFYDLNMTIDEIQQFYDSTTDPSFSLSTKQKFSFLNNKLVLGGILVWNDGSYIKTWTIQKPHYAASIYFNLTYGDGYTGSFYYKIGSSSSIGQQGPFNNPGGGSNLIGRTGLESTRYFNVSLTNFFSNTLYVEFNCDVTTTNITKEFCAISDYFIVIHYCPPLCSSCTSLTACLDVGYTGPNCVSSQYLDFNQSTETYSCKNCNQPGCNTCTSAEQCTQCINNQFYLINGICLCNPFTFLQGNNCVSCNKYCENCFGNSQYNCLTCVRDFHRGIQRNQCSCLPGYYDDGINLPCLPICGDQIIVEEEDCDDGNNNPFDGCHNCKFACNFACDICLNGKCYQCKSGYEVHNNECWSICQGNSLALLQQCSEQQRNCINCQYQCSLNCIDCNFGRCLQCDEDNGWYAQIDGTCDSVCGDGIVANLTEMCDDGNANPSDGCNSCQYSCDKFCKTCVNTLCIDCQNNYQLIKNQCFPICQDGILMFPEQCDDGNIAPFDGCFNCKYQCSIYCIECQFGICQLCNESIGWYLQQDGSCKSICGDNILVLEEEECDDTTPESHCKQCQIRCDINCLQCYKGICIACIQGYKWDQLIQQCVKVCGNIELMNQEKVCEDGNTLLDDGCYQCQLSCQQQCTLCTINGCLECNTIGWKLDTLYNKCETICGDGITVQYYEECDDLIHQNCFKCKYNCQDSCLICHNGDCLQCIEGWQINLDRKCYSCNGDSKVVGDEQCDDNNQIMYDGCYLSQYQCQKSCLDCKFGVCKICENGYQNLYGKCLEILNDGEIKGNEQCDDMNLMAEDGCFHGLFDCPEDCEYCFQGQCLQCNKESNQINNLNNQCISLCGDGYLSHQEQCDDANNIPYDGCYLCQFSVITIVKFVKMANVLNAQQDITQINHKILVIVPVETEQQHMMNNVIMALQILINYVWIVNYYVKNNVLHVLMDNVSNVFHLDGNQIQLIGIVNLFVGINQYQEMNNVMMEIMKMMMDVLTAIFNVKNNAHYVTKVNAESVMLMDGNLILIDAILSAEINQQQEWKNVMMVILFPMMDAMKQCTDCVTGICKACLKPGWILNQNNLCTAYCGDGIVVDPYEQCDDGNDLLYDGCYQCLFQCEELCTLCELGICYECNQLGWIIDNHQCITYCGDGLVFGNEQCDDMNQIKNDGCFECKFMCDEYCIDCQEGICKECLEGMHLFDKICQPKCGDGFYLQLFESCDDGNKENGDGCNSQCKIEKDWICNSNVNSFSICFFEKQPEFSIIVLTPHFYDSCDIKVSFNQKVKYSSHVNQNFSDHIQTRILNLENDKYNIQMTLQTEISHDQVADLILQFRVTFLSPVELPMFQIEFYNDPIISEFNQTLAKSQCNIKLQTPIVLTSEQVLIAQQASSFNEAIIISLASLSSICLLTGQSEIFWNLMDQLQYLSYVKYINIGFSPNLDIFFDVFQLITVSPLMSALGFQKLVDSLDGNRNYVIETSNKFQKDDINAYFLNNFQSFFFCIITTYLSYFAARITFGLLNQILFKEIFSLRFSIVKFLVSTRKQLQLKISEFYFNSILRLLLSNYYDISFACAIQMAYYPVEKNNILLINYYLSCLFYAGIIGSILFFINISNSFSKQNSFRNRSKYQAMFDGINENYNIWTFQYNSIQLIKKLIFISLIVFLQDNGLIQAIGISFFQSLFLIHTILNKPLSNQFEYIKIVITETLIIFNSISFLLYLYQIELTLKSESIIKLGWLNIFTFSLILAATFILDLIQQIRKLIKLIGIGAKKPEKEIEPIFY</sequence>
<evidence type="ECO:0000313" key="7">
    <source>
        <dbReference type="Proteomes" id="UP000688137"/>
    </source>
</evidence>
<evidence type="ECO:0000256" key="4">
    <source>
        <dbReference type="SAM" id="Phobius"/>
    </source>
</evidence>
<dbReference type="PANTHER" id="PTHR38934">
    <property type="entry name" value="HYPHALLY REGULATED CELL WALL PROTEIN 1"/>
    <property type="match status" value="1"/>
</dbReference>
<keyword evidence="4" id="KW-0812">Transmembrane</keyword>
<keyword evidence="7" id="KW-1185">Reference proteome</keyword>
<dbReference type="EMBL" id="CAJJDM010000039">
    <property type="protein sequence ID" value="CAD8066891.1"/>
    <property type="molecule type" value="Genomic_DNA"/>
</dbReference>
<evidence type="ECO:0000256" key="3">
    <source>
        <dbReference type="ARBA" id="ARBA00023157"/>
    </source>
</evidence>
<evidence type="ECO:0000256" key="2">
    <source>
        <dbReference type="ARBA" id="ARBA00022737"/>
    </source>
</evidence>
<evidence type="ECO:0008006" key="8">
    <source>
        <dbReference type="Google" id="ProtNLM"/>
    </source>
</evidence>
<feature type="transmembrane region" description="Helical" evidence="4">
    <location>
        <begin position="2024"/>
        <end position="2043"/>
    </location>
</feature>
<dbReference type="CDD" id="cd00064">
    <property type="entry name" value="FU"/>
    <property type="match status" value="1"/>
</dbReference>
<comment type="caution">
    <text evidence="6">The sequence shown here is derived from an EMBL/GenBank/DDBJ whole genome shotgun (WGS) entry which is preliminary data.</text>
</comment>
<proteinExistence type="predicted"/>
<evidence type="ECO:0000256" key="5">
    <source>
        <dbReference type="SAM" id="SignalP"/>
    </source>
</evidence>
<dbReference type="NCBIfam" id="TIGR02232">
    <property type="entry name" value="myxo_disulf_rpt"/>
    <property type="match status" value="6"/>
</dbReference>
<feature type="chain" id="PRO_5035927438" description="Insulin-like growth factor binding protein, N-terminal" evidence="5">
    <location>
        <begin position="21"/>
        <end position="2244"/>
    </location>
</feature>
<feature type="transmembrane region" description="Helical" evidence="4">
    <location>
        <begin position="2118"/>
        <end position="2141"/>
    </location>
</feature>
<feature type="transmembrane region" description="Helical" evidence="4">
    <location>
        <begin position="2194"/>
        <end position="2215"/>
    </location>
</feature>
<dbReference type="InterPro" id="IPR006212">
    <property type="entry name" value="Furin_repeat"/>
</dbReference>
<name>A0A8S1LKR3_PARPR</name>
<gene>
    <name evidence="6" type="ORF">PPRIM_AZ9-3.1.T0400004</name>
</gene>
<dbReference type="Pfam" id="PF13948">
    <property type="entry name" value="DUF4215"/>
    <property type="match status" value="12"/>
</dbReference>
<dbReference type="SMART" id="SM00261">
    <property type="entry name" value="FU"/>
    <property type="match status" value="10"/>
</dbReference>
<keyword evidence="4" id="KW-0472">Membrane</keyword>
<dbReference type="PANTHER" id="PTHR38934:SF6">
    <property type="entry name" value="CHROMOSOME UNDETERMINED SCAFFOLD_176, WHOLE GENOME SHOTGUN SEQUENCE"/>
    <property type="match status" value="1"/>
</dbReference>
<evidence type="ECO:0000256" key="1">
    <source>
        <dbReference type="ARBA" id="ARBA00022729"/>
    </source>
</evidence>
<organism evidence="6 7">
    <name type="scientific">Paramecium primaurelia</name>
    <dbReference type="NCBI Taxonomy" id="5886"/>
    <lineage>
        <taxon>Eukaryota</taxon>
        <taxon>Sar</taxon>
        <taxon>Alveolata</taxon>
        <taxon>Ciliophora</taxon>
        <taxon>Intramacronucleata</taxon>
        <taxon>Oligohymenophorea</taxon>
        <taxon>Peniculida</taxon>
        <taxon>Parameciidae</taxon>
        <taxon>Paramecium</taxon>
    </lineage>
</organism>
<dbReference type="Proteomes" id="UP000688137">
    <property type="component" value="Unassembled WGS sequence"/>
</dbReference>
<keyword evidence="4" id="KW-1133">Transmembrane helix</keyword>
<feature type="transmembrane region" description="Helical" evidence="4">
    <location>
        <begin position="2161"/>
        <end position="2182"/>
    </location>
</feature>
<keyword evidence="1 5" id="KW-0732">Signal</keyword>
<feature type="transmembrane region" description="Helical" evidence="4">
    <location>
        <begin position="2055"/>
        <end position="2076"/>
    </location>
</feature>
<feature type="signal peptide" evidence="5">
    <location>
        <begin position="1"/>
        <end position="20"/>
    </location>
</feature>
<dbReference type="InterPro" id="IPR011936">
    <property type="entry name" value="Myxo_disulph_rpt"/>
</dbReference>
<protein>
    <recommendedName>
        <fullName evidence="8">Insulin-like growth factor binding protein, N-terminal</fullName>
    </recommendedName>
</protein>